<dbReference type="GO" id="GO:0018658">
    <property type="term" value="F:salicylate 1-monooxygenase activity"/>
    <property type="evidence" value="ECO:0007669"/>
    <property type="project" value="UniProtKB-EC"/>
</dbReference>
<dbReference type="Proteomes" id="UP000302163">
    <property type="component" value="Chromosome"/>
</dbReference>
<dbReference type="InterPro" id="IPR017631">
    <property type="entry name" value="Salicylate_mOase"/>
</dbReference>
<keyword evidence="6" id="KW-1185">Reference proteome</keyword>
<dbReference type="Pfam" id="PF01494">
    <property type="entry name" value="FAD_binding_3"/>
    <property type="match status" value="2"/>
</dbReference>
<dbReference type="KEGG" id="izh:FEM41_17505"/>
<dbReference type="NCBIfam" id="TIGR03219">
    <property type="entry name" value="salicylate_mono"/>
    <property type="match status" value="1"/>
</dbReference>
<evidence type="ECO:0000256" key="3">
    <source>
        <dbReference type="ARBA" id="ARBA00023002"/>
    </source>
</evidence>
<reference evidence="5 6" key="1">
    <citation type="submission" date="2019-05" db="EMBL/GenBank/DDBJ databases">
        <title>Complete genome sequence of Izhakiella calystegiae KSNA2, an endophyte isolated from beach morning glory (Calystegia soldanella).</title>
        <authorList>
            <person name="Jiang L."/>
            <person name="Jeong J.C."/>
            <person name="Kim C.Y."/>
            <person name="Kim D.H."/>
            <person name="Kim S.W."/>
            <person name="Lee j."/>
        </authorList>
    </citation>
    <scope>NUCLEOTIDE SEQUENCE [LARGE SCALE GENOMIC DNA]</scope>
    <source>
        <strain evidence="5 6">KSNA2</strain>
    </source>
</reference>
<dbReference type="PRINTS" id="PR00420">
    <property type="entry name" value="RNGMNOXGNASE"/>
</dbReference>
<evidence type="ECO:0000313" key="6">
    <source>
        <dbReference type="Proteomes" id="UP000302163"/>
    </source>
</evidence>
<dbReference type="GO" id="GO:0071949">
    <property type="term" value="F:FAD binding"/>
    <property type="evidence" value="ECO:0007669"/>
    <property type="project" value="InterPro"/>
</dbReference>
<dbReference type="AlphaFoldDB" id="A0A4P8YPD6"/>
<keyword evidence="2" id="KW-0274">FAD</keyword>
<dbReference type="PANTHER" id="PTHR46720:SF3">
    <property type="entry name" value="FAD-BINDING DOMAIN-CONTAINING PROTEIN-RELATED"/>
    <property type="match status" value="1"/>
</dbReference>
<sequence length="422" mass="46534">MPRRTHLQVAIAGGGIAGVTLALALSRLPHISLSLYESAHGFSEVGAGISIGPNAVRILDWLGVGDAYREAADSLAPPWRDIWFEWRTAASADLIGTTLAPPVGQSSIHRADLLDLLTEKLPSASLHFNKRIIDARTGADGRVSLEFSDGSRACCDLLIGADGIHSALRNIVLTERGLARVDPLFTGTLAWRGLIETETLNRRFDWSGFDRRLIDIPQMHLGDNAHILTFPVKKGALINVVAFRTDPARRHVALAPDEPWVTGVSRPQLMAEFEGWSAPVRTILSAIKRPSRWALHELPPLETWHTGHIALIGDAAHAMLPHQGAGAGQGIEDAWFLSRLLSAPTLTRRDIPVVLRQYDALRRPRATAVQRTSSEAGDLYEMRSLAARQRPQLEHQLATRFDWLWQHDLRRDLERARSALGA</sequence>
<organism evidence="5 6">
    <name type="scientific">Jejubacter calystegiae</name>
    <dbReference type="NCBI Taxonomy" id="2579935"/>
    <lineage>
        <taxon>Bacteria</taxon>
        <taxon>Pseudomonadati</taxon>
        <taxon>Pseudomonadota</taxon>
        <taxon>Gammaproteobacteria</taxon>
        <taxon>Enterobacterales</taxon>
        <taxon>Enterobacteriaceae</taxon>
        <taxon>Jejubacter</taxon>
    </lineage>
</organism>
<dbReference type="OrthoDB" id="9782160at2"/>
<dbReference type="PANTHER" id="PTHR46720">
    <property type="entry name" value="HYDROXYLASE, PUTATIVE (AFU_ORTHOLOGUE AFUA_3G01460)-RELATED"/>
    <property type="match status" value="1"/>
</dbReference>
<name>A0A4P8YPD6_9ENTR</name>
<dbReference type="InterPro" id="IPR051104">
    <property type="entry name" value="FAD_monoxygenase"/>
</dbReference>
<dbReference type="EMBL" id="CP040428">
    <property type="protein sequence ID" value="QCT22740.1"/>
    <property type="molecule type" value="Genomic_DNA"/>
</dbReference>
<keyword evidence="3 5" id="KW-0560">Oxidoreductase</keyword>
<evidence type="ECO:0000256" key="1">
    <source>
        <dbReference type="ARBA" id="ARBA00022630"/>
    </source>
</evidence>
<dbReference type="InterPro" id="IPR002938">
    <property type="entry name" value="FAD-bd"/>
</dbReference>
<feature type="domain" description="FAD-binding" evidence="4">
    <location>
        <begin position="301"/>
        <end position="371"/>
    </location>
</feature>
<dbReference type="EC" id="1.14.13.1" evidence="5"/>
<dbReference type="Gene3D" id="3.50.50.60">
    <property type="entry name" value="FAD/NAD(P)-binding domain"/>
    <property type="match status" value="1"/>
</dbReference>
<keyword evidence="5" id="KW-0503">Monooxygenase</keyword>
<gene>
    <name evidence="5" type="primary">salA</name>
    <name evidence="5" type="ORF">FEM41_17505</name>
</gene>
<dbReference type="SUPFAM" id="SSF54373">
    <property type="entry name" value="FAD-linked reductases, C-terminal domain"/>
    <property type="match status" value="1"/>
</dbReference>
<keyword evidence="1" id="KW-0285">Flavoprotein</keyword>
<proteinExistence type="predicted"/>
<evidence type="ECO:0000259" key="4">
    <source>
        <dbReference type="Pfam" id="PF01494"/>
    </source>
</evidence>
<feature type="domain" description="FAD-binding" evidence="4">
    <location>
        <begin position="7"/>
        <end position="171"/>
    </location>
</feature>
<evidence type="ECO:0000313" key="5">
    <source>
        <dbReference type="EMBL" id="QCT22740.1"/>
    </source>
</evidence>
<accession>A0A4P8YPD6</accession>
<dbReference type="InterPro" id="IPR036188">
    <property type="entry name" value="FAD/NAD-bd_sf"/>
</dbReference>
<dbReference type="SUPFAM" id="SSF51905">
    <property type="entry name" value="FAD/NAD(P)-binding domain"/>
    <property type="match status" value="1"/>
</dbReference>
<protein>
    <submittedName>
        <fullName evidence="5">Salicylate 1-monooxygenase</fullName>
        <ecNumber evidence="5">1.14.13.1</ecNumber>
    </submittedName>
</protein>
<dbReference type="GO" id="GO:0044550">
    <property type="term" value="P:secondary metabolite biosynthetic process"/>
    <property type="evidence" value="ECO:0007669"/>
    <property type="project" value="TreeGrafter"/>
</dbReference>
<evidence type="ECO:0000256" key="2">
    <source>
        <dbReference type="ARBA" id="ARBA00022827"/>
    </source>
</evidence>